<dbReference type="GO" id="GO:0005829">
    <property type="term" value="C:cytosol"/>
    <property type="evidence" value="ECO:0007669"/>
    <property type="project" value="TreeGrafter"/>
</dbReference>
<dbReference type="PROSITE" id="PS50851">
    <property type="entry name" value="CHEW"/>
    <property type="match status" value="1"/>
</dbReference>
<dbReference type="PANTHER" id="PTHR22617">
    <property type="entry name" value="CHEMOTAXIS SENSOR HISTIDINE KINASE-RELATED"/>
    <property type="match status" value="1"/>
</dbReference>
<dbReference type="InterPro" id="IPR002545">
    <property type="entry name" value="CheW-lke_dom"/>
</dbReference>
<reference evidence="3 4" key="1">
    <citation type="submission" date="2017-06" db="EMBL/GenBank/DDBJ databases">
        <authorList>
            <person name="Kim H.J."/>
            <person name="Triplett B.A."/>
        </authorList>
    </citation>
    <scope>NUCLEOTIDE SEQUENCE [LARGE SCALE GENOMIC DNA]</scope>
    <source>
        <strain evidence="3 4">U15</strain>
    </source>
</reference>
<feature type="region of interest" description="Disordered" evidence="1">
    <location>
        <begin position="1"/>
        <end position="20"/>
    </location>
</feature>
<evidence type="ECO:0000313" key="4">
    <source>
        <dbReference type="Proteomes" id="UP000198284"/>
    </source>
</evidence>
<protein>
    <submittedName>
        <fullName evidence="3">Purine-binding chemotaxis protein CheW</fullName>
    </submittedName>
</protein>
<accession>A0A239JZG1</accession>
<dbReference type="InterPro" id="IPR039315">
    <property type="entry name" value="CheW"/>
</dbReference>
<dbReference type="Gene3D" id="2.40.50.180">
    <property type="entry name" value="CheA-289, Domain 4"/>
    <property type="match status" value="1"/>
</dbReference>
<dbReference type="SUPFAM" id="SSF50341">
    <property type="entry name" value="CheW-like"/>
    <property type="match status" value="1"/>
</dbReference>
<dbReference type="InterPro" id="IPR036061">
    <property type="entry name" value="CheW-like_dom_sf"/>
</dbReference>
<evidence type="ECO:0000313" key="3">
    <source>
        <dbReference type="EMBL" id="SNT10882.1"/>
    </source>
</evidence>
<sequence>MHDPVPDARRNVQRPTVSASRPIQAGSMPYLSFTLGSERFAIGIMNVREIIEYPELTDVPMMAPCMRGVLNLRGAAVTVMDLAQRFGWPLAPVTRRSCVVIVELGSPADGRSQVIGVVVDAVNAVLDIAPEQVEPAPAFGARIARDFIAGMAKVEGRFVILIDVARVFCDRDLQTALDAAAAS</sequence>
<keyword evidence="4" id="KW-1185">Reference proteome</keyword>
<dbReference type="SMART" id="SM00260">
    <property type="entry name" value="CheW"/>
    <property type="match status" value="1"/>
</dbReference>
<organism evidence="3 4">
    <name type="scientific">Noviherbaspirillum humi</name>
    <dbReference type="NCBI Taxonomy" id="1688639"/>
    <lineage>
        <taxon>Bacteria</taxon>
        <taxon>Pseudomonadati</taxon>
        <taxon>Pseudomonadota</taxon>
        <taxon>Betaproteobacteria</taxon>
        <taxon>Burkholderiales</taxon>
        <taxon>Oxalobacteraceae</taxon>
        <taxon>Noviherbaspirillum</taxon>
    </lineage>
</organism>
<dbReference type="PANTHER" id="PTHR22617:SF41">
    <property type="entry name" value="CHEMOTAXIS SIGNAL TRANSDUCTION SYSTEM ADAPTOR PROTEIN CHEW"/>
    <property type="match status" value="1"/>
</dbReference>
<dbReference type="Pfam" id="PF01584">
    <property type="entry name" value="CheW"/>
    <property type="match status" value="1"/>
</dbReference>
<dbReference type="Proteomes" id="UP000198284">
    <property type="component" value="Unassembled WGS sequence"/>
</dbReference>
<feature type="domain" description="CheW-like" evidence="2">
    <location>
        <begin position="27"/>
        <end position="173"/>
    </location>
</feature>
<proteinExistence type="predicted"/>
<dbReference type="EMBL" id="FZOT01000014">
    <property type="protein sequence ID" value="SNT10882.1"/>
    <property type="molecule type" value="Genomic_DNA"/>
</dbReference>
<dbReference type="Gene3D" id="2.30.30.40">
    <property type="entry name" value="SH3 Domains"/>
    <property type="match status" value="1"/>
</dbReference>
<evidence type="ECO:0000259" key="2">
    <source>
        <dbReference type="PROSITE" id="PS50851"/>
    </source>
</evidence>
<evidence type="ECO:0000256" key="1">
    <source>
        <dbReference type="SAM" id="MobiDB-lite"/>
    </source>
</evidence>
<dbReference type="GO" id="GO:0006935">
    <property type="term" value="P:chemotaxis"/>
    <property type="evidence" value="ECO:0007669"/>
    <property type="project" value="InterPro"/>
</dbReference>
<feature type="compositionally biased region" description="Basic and acidic residues" evidence="1">
    <location>
        <begin position="1"/>
        <end position="10"/>
    </location>
</feature>
<dbReference type="GO" id="GO:0007165">
    <property type="term" value="P:signal transduction"/>
    <property type="evidence" value="ECO:0007669"/>
    <property type="project" value="InterPro"/>
</dbReference>
<dbReference type="AlphaFoldDB" id="A0A239JZG1"/>
<gene>
    <name evidence="3" type="ORF">SAMN06265795_11442</name>
</gene>
<name>A0A239JZG1_9BURK</name>